<dbReference type="PANTHER" id="PTHR36223:SF1">
    <property type="entry name" value="TRANSCRIPTION ELONGATION FACTOR EAF N-TERMINAL DOMAIN-CONTAINING PROTEIN"/>
    <property type="match status" value="1"/>
</dbReference>
<gene>
    <name evidence="3" type="ORF">DL762_006486</name>
</gene>
<accession>A0ABY0H2T3</accession>
<comment type="caution">
    <text evidence="3">The sequence shown here is derived from an EMBL/GenBank/DDBJ whole genome shotgun (WGS) entry which is preliminary data.</text>
</comment>
<evidence type="ECO:0000313" key="3">
    <source>
        <dbReference type="EMBL" id="RYO82669.1"/>
    </source>
</evidence>
<evidence type="ECO:0000259" key="2">
    <source>
        <dbReference type="Pfam" id="PF25534"/>
    </source>
</evidence>
<evidence type="ECO:0000313" key="4">
    <source>
        <dbReference type="Proteomes" id="UP000294003"/>
    </source>
</evidence>
<protein>
    <recommendedName>
        <fullName evidence="2">DUF7918 domain-containing protein</fullName>
    </recommendedName>
</protein>
<name>A0ABY0H2T3_9PEZI</name>
<feature type="domain" description="DUF7918" evidence="2">
    <location>
        <begin position="15"/>
        <end position="249"/>
    </location>
</feature>
<dbReference type="Pfam" id="PF25534">
    <property type="entry name" value="DUF7918"/>
    <property type="match status" value="1"/>
</dbReference>
<proteinExistence type="predicted"/>
<dbReference type="InterPro" id="IPR057678">
    <property type="entry name" value="DUF7918"/>
</dbReference>
<dbReference type="PANTHER" id="PTHR36223">
    <property type="entry name" value="BETA-LACTAMASE-TYPE TRANSPEPTIDASE FOLD DOMAIN CONTAINING PROTEIN"/>
    <property type="match status" value="1"/>
</dbReference>
<feature type="compositionally biased region" description="Basic and acidic residues" evidence="1">
    <location>
        <begin position="272"/>
        <end position="300"/>
    </location>
</feature>
<sequence>MAVIKEIPGLKAQIVDAKDVPLKEYNDPYAEEPDEELQLLATATKEDNNISVHAQKIPHVIKYIEAISGAEFSFEFIKFPNFEHRSHHLAFRCVFDGLQLLPAHEPDEEREQNLMWFRVVSSALFKGPDGRHFYHAFKFGDLQKGKFLGWRAHEVKRLGTLQILVYNMMFSNETYTPAICARPSTGPVHEKALKGRTVSHKVDYSPGKPCIPSPGQVGVYQDPLKRPFAVFEFRYRSREDLIAEGIVPRPTPIDDMDEQQLRQFALKLYREKEDRDKSVKREVKTERETQGGVKRSREGSELTPAKRSKGSRSPEIVDLTEGD</sequence>
<feature type="region of interest" description="Disordered" evidence="1">
    <location>
        <begin position="272"/>
        <end position="323"/>
    </location>
</feature>
<organism evidence="3 4">
    <name type="scientific">Monosporascus cannonballus</name>
    <dbReference type="NCBI Taxonomy" id="155416"/>
    <lineage>
        <taxon>Eukaryota</taxon>
        <taxon>Fungi</taxon>
        <taxon>Dikarya</taxon>
        <taxon>Ascomycota</taxon>
        <taxon>Pezizomycotina</taxon>
        <taxon>Sordariomycetes</taxon>
        <taxon>Xylariomycetidae</taxon>
        <taxon>Xylariales</taxon>
        <taxon>Xylariales incertae sedis</taxon>
        <taxon>Monosporascus</taxon>
    </lineage>
</organism>
<evidence type="ECO:0000256" key="1">
    <source>
        <dbReference type="SAM" id="MobiDB-lite"/>
    </source>
</evidence>
<dbReference type="Proteomes" id="UP000294003">
    <property type="component" value="Unassembled WGS sequence"/>
</dbReference>
<keyword evidence="4" id="KW-1185">Reference proteome</keyword>
<reference evidence="3 4" key="1">
    <citation type="submission" date="2018-06" db="EMBL/GenBank/DDBJ databases">
        <title>Complete Genomes of Monosporascus.</title>
        <authorList>
            <person name="Robinson A.J."/>
            <person name="Natvig D.O."/>
        </authorList>
    </citation>
    <scope>NUCLEOTIDE SEQUENCE [LARGE SCALE GENOMIC DNA]</scope>
    <source>
        <strain evidence="3 4">CBS 609.92</strain>
    </source>
</reference>
<dbReference type="EMBL" id="QJNS01000210">
    <property type="protein sequence ID" value="RYO82669.1"/>
    <property type="molecule type" value="Genomic_DNA"/>
</dbReference>